<dbReference type="RefSeq" id="XP_015655553.1">
    <property type="nucleotide sequence ID" value="XM_015806076.1"/>
</dbReference>
<gene>
    <name evidence="2" type="ORF">ABB37_07429</name>
</gene>
<dbReference type="GeneID" id="26907715"/>
<dbReference type="Proteomes" id="UP000037923">
    <property type="component" value="Unassembled WGS sequence"/>
</dbReference>
<evidence type="ECO:0000313" key="3">
    <source>
        <dbReference type="Proteomes" id="UP000037923"/>
    </source>
</evidence>
<comment type="caution">
    <text evidence="2">The sequence shown here is derived from an EMBL/GenBank/DDBJ whole genome shotgun (WGS) entry which is preliminary data.</text>
</comment>
<dbReference type="OrthoDB" id="264736at2759"/>
<accession>A0A0N0DT88</accession>
<evidence type="ECO:0000313" key="2">
    <source>
        <dbReference type="EMBL" id="KPA77114.1"/>
    </source>
</evidence>
<sequence>MTSTTAPLTEAEVRAMSTAEVRVNLERCTRLVGHPSLLQRLPDHGNAIRHRHALFTEELARREAESANASTSTADVLSASPTKEQRRRDNEVVQLAEATAGTTTSRVDATREIGEKYRDYRVPVEATVRRMYEGAISEAELQRILQSVPPTYFLTYEETCAMERSLAKEARKAELQKLAAESARQSRAPA</sequence>
<reference evidence="2 3" key="1">
    <citation type="submission" date="2015-07" db="EMBL/GenBank/DDBJ databases">
        <title>High-quality genome of monoxenous trypanosomatid Leptomonas pyrrhocoris.</title>
        <authorList>
            <person name="Flegontov P."/>
            <person name="Butenko A."/>
            <person name="Firsov S."/>
            <person name="Vlcek C."/>
            <person name="Logacheva M.D."/>
            <person name="Field M."/>
            <person name="Filatov D."/>
            <person name="Flegontova O."/>
            <person name="Gerasimov E."/>
            <person name="Jackson A.P."/>
            <person name="Kelly S."/>
            <person name="Opperdoes F."/>
            <person name="O'Reilly A."/>
            <person name="Votypka J."/>
            <person name="Yurchenko V."/>
            <person name="Lukes J."/>
        </authorList>
    </citation>
    <scope>NUCLEOTIDE SEQUENCE [LARGE SCALE GENOMIC DNA]</scope>
    <source>
        <strain evidence="2">H10</strain>
    </source>
</reference>
<dbReference type="EMBL" id="LGTL01000018">
    <property type="protein sequence ID" value="KPA77114.1"/>
    <property type="molecule type" value="Genomic_DNA"/>
</dbReference>
<dbReference type="OMA" id="ETCAMER"/>
<feature type="region of interest" description="Disordered" evidence="1">
    <location>
        <begin position="64"/>
        <end position="107"/>
    </location>
</feature>
<dbReference type="VEuPathDB" id="TriTrypDB:LpyrH10_18_1560"/>
<name>A0A0N0DT88_LEPPY</name>
<evidence type="ECO:0000256" key="1">
    <source>
        <dbReference type="SAM" id="MobiDB-lite"/>
    </source>
</evidence>
<keyword evidence="3" id="KW-1185">Reference proteome</keyword>
<proteinExistence type="predicted"/>
<dbReference type="AlphaFoldDB" id="A0A0N0DT88"/>
<protein>
    <submittedName>
        <fullName evidence="2">Uncharacterized protein</fullName>
    </submittedName>
</protein>
<organism evidence="2 3">
    <name type="scientific">Leptomonas pyrrhocoris</name>
    <name type="common">Firebug parasite</name>
    <dbReference type="NCBI Taxonomy" id="157538"/>
    <lineage>
        <taxon>Eukaryota</taxon>
        <taxon>Discoba</taxon>
        <taxon>Euglenozoa</taxon>
        <taxon>Kinetoplastea</taxon>
        <taxon>Metakinetoplastina</taxon>
        <taxon>Trypanosomatida</taxon>
        <taxon>Trypanosomatidae</taxon>
        <taxon>Leishmaniinae</taxon>
        <taxon>Leptomonas</taxon>
    </lineage>
</organism>